<proteinExistence type="predicted"/>
<reference evidence="1" key="1">
    <citation type="submission" date="2018-06" db="EMBL/GenBank/DDBJ databases">
        <authorList>
            <person name="Zhirakovskaya E."/>
        </authorList>
    </citation>
    <scope>NUCLEOTIDE SEQUENCE</scope>
</reference>
<evidence type="ECO:0000313" key="1">
    <source>
        <dbReference type="EMBL" id="VAW44886.1"/>
    </source>
</evidence>
<organism evidence="1">
    <name type="scientific">hydrothermal vent metagenome</name>
    <dbReference type="NCBI Taxonomy" id="652676"/>
    <lineage>
        <taxon>unclassified sequences</taxon>
        <taxon>metagenomes</taxon>
        <taxon>ecological metagenomes</taxon>
    </lineage>
</organism>
<protein>
    <submittedName>
        <fullName evidence="1">Uncharacterized protein</fullName>
    </submittedName>
</protein>
<accession>A0A3B0WK96</accession>
<name>A0A3B0WK96_9ZZZZ</name>
<sequence length="87" mass="10152">MFLFFSTVRDSFVTMRFFWLATLFFLGATGFYVTTYNAYQPIDTEWLENPEFKAGLEGWKISNPQYIKQNAFGVVTLSLPEPKKYLA</sequence>
<dbReference type="AlphaFoldDB" id="A0A3B0WK96"/>
<dbReference type="EMBL" id="UOFB01000062">
    <property type="protein sequence ID" value="VAW44886.1"/>
    <property type="molecule type" value="Genomic_DNA"/>
</dbReference>
<gene>
    <name evidence="1" type="ORF">MNBD_GAMMA04-1235</name>
</gene>
<feature type="non-terminal residue" evidence="1">
    <location>
        <position position="87"/>
    </location>
</feature>